<name>A0A0D2H4F7_CLAB1</name>
<evidence type="ECO:0000313" key="4">
    <source>
        <dbReference type="Proteomes" id="UP000053789"/>
    </source>
</evidence>
<keyword evidence="1" id="KW-0677">Repeat</keyword>
<dbReference type="VEuPathDB" id="FungiDB:Z519_11284"/>
<dbReference type="EMBL" id="KN847000">
    <property type="protein sequence ID" value="KIW88173.1"/>
    <property type="molecule type" value="Genomic_DNA"/>
</dbReference>
<dbReference type="OrthoDB" id="3182339at2759"/>
<keyword evidence="2" id="KW-0040">ANK repeat</keyword>
<dbReference type="Gene3D" id="1.25.40.20">
    <property type="entry name" value="Ankyrin repeat-containing domain"/>
    <property type="match status" value="4"/>
</dbReference>
<dbReference type="RefSeq" id="XP_016614842.1">
    <property type="nucleotide sequence ID" value="XM_016768996.1"/>
</dbReference>
<sequence>MLAHKSVRIRQLSGGLYVEEPHPQRIGLQPRFRVETITQHDKAFAESVLKKEASAARGSQPLLRRVKSKLSRPDKAVTLTVLSNHVQANGSAEVAQIYVDRLFLDTAQSNLQLEFTDGLLATAVKNGNTDLVRLLAPFTAVDAVSAVLESAVLSRDLNIVTALLEYGADPNFLSPACIIRLAETDCQLLQLVLRAPKQLRYETFGNLCATAIRNGLSNTLNVILRSMADYPIFRSSALPWSRDSLLEAAICSPDKSMFFCIATSTSTWPLRDNRLFLHILDTAAIDRCQAKDMIEVLLCLSDMSPAFHSSPEIESSYCRCVQEQHEDILRLMVSYGVCVSAEPLMLACQNHDEKILDILLAGPIRGEEQVVACISHLQGQIQRDMGPKILQRLLAGGAKGTWKHEELITAVSLGQIQWVEALLNANASVDHHNGAALLKAVSLGHVRIVQKLVSRPVSLESLQAAFPSISQLQPLPRRLLTKLFINQGLSGQCLDDALNRELCNYSYHRDPELVDILITSGARCNDLSLTVAFEHKDAAIFQKIGLSRIVLHESVTEWFKSWHRMLILHAQRKDEYSTVASACLKMLFGKLNAIAALCDAHEGHRRFECFHQYLEHGGEDIDLLSTWLRWAPQMDSNTFTELVLTTACFCELSRLQLVVGSKPLSSPFPLPPATSIENPMLNSQSGRALNMFSSVQIPPLRHNPLEFSDAHSVESLKLIFRQYFYGAYESHLVTRLLQRHLEQCTQVIPEGEMWPLLTIQYLLSQPIEVTMSEYSSCLYMAIVFQQWLVLGLLLDRQLPREMVARFFLVDTSLLAPRAIQVLLESQAMTCMDDGFFSEVVQRTFNHACLAQDKEIAILLCSKSRCKLRIADVLLPLQQAIDASDLDYIAALLGATSCSKVDLEVLWKHVSDQYHNNDFLTLVEILLQAGADGVSVGATLIDAIETDNEPLITLILGRWQSPRSLQYREEFDYKGRRPISKTSGPGPDADYFSALARALSVAVRRDRATICRRLCTAEAPLVCQGQSLIELAVVLGSHSALVEMIQYSKTRPAMSQAVNFALLQAVVHNRLTWVQGLIHLGGSIEAYDFEPLKIAAGFDHPDMFAALLPYAQSPQGLNAACQYLQERLTAYEVDLDNICTMFEQLRKAGFQVEERYNEALFALSSLRSASSDHVGILIDCGASIDYKSGDCMIQLWRQGNVQLFPDLLRHCSRQSVRTRLLSEACGDYLQQEKDRISLRAADMQLVLSALLETDIPQDVRNMVLDAIARACHHKPESASIIQLLLEKGARFIDGAGVSLYQVCRLEDPNITSLVINSRPHVRTRLLALHRLFRNQGTGYSNAAVREAAQEPNPSDQASLYNINFPASAAENLDLEASDVVALIEAMLNPKVPSTGTSLMFTFFFMLGGLRVFSLQRCSDDDRHDVEQMFAAAIMNSQAKELDDRIEFLLRVLQIDAPDSVSLTADDIGFALGVASLNRLLLLSLQHKKFCLVTTLLDAGADPNTRDYDRRSALYLATLGKSLDTMESLIGHGAEQDDGSLHIATCWQHHEAMQLLLEAGHEPGYCSELFFGATPLEAFLRFNHSGAAPDHFEMTLAVLLCDANVPADFWSSEPNLLSLALLGSSPYQLFNALLCYLPPEVVELPLIRRDRFMFSVLSLVERGEDIELSDIERVELSTRLEALKFTRTFYAEEGDQPEDAANVPEHLEAPEVRARRRAWREKDCAVCAEKPPDRNAIHAALAPSCEDNHGWEDDIICTDCLRGHLESQMFPQGDDRFPSAKVKCWAPNCLEILGHAVVQALGDAKRFAIYDAALAQMFFNDNMAKCAKAGCTGATWLGEEDKNTTISRAKDEPCPQGEEAKGIERRREEEAATAALLAKGKKCPQCQLPFERIEGCDHITHLSPVNFRRKIITDCVSDPERVAARYVQIYRLLEAVESSRWDKGFWETKKQLRLYRVPRELILAGALTSDEARVATLELEELEECKKP</sequence>
<evidence type="ECO:0008006" key="5">
    <source>
        <dbReference type="Google" id="ProtNLM"/>
    </source>
</evidence>
<dbReference type="SMART" id="SM00248">
    <property type="entry name" value="ANK"/>
    <property type="match status" value="8"/>
</dbReference>
<dbReference type="Gene3D" id="1.20.120.1750">
    <property type="match status" value="1"/>
</dbReference>
<dbReference type="SUPFAM" id="SSF48403">
    <property type="entry name" value="Ankyrin repeat"/>
    <property type="match status" value="2"/>
</dbReference>
<dbReference type="GeneID" id="27704212"/>
<proteinExistence type="predicted"/>
<dbReference type="InterPro" id="IPR002110">
    <property type="entry name" value="Ankyrin_rpt"/>
</dbReference>
<accession>A0A0D2H4F7</accession>
<protein>
    <recommendedName>
        <fullName evidence="5">Ankyrin repeat protein</fullName>
    </recommendedName>
</protein>
<dbReference type="PANTHER" id="PTHR24123:SF33">
    <property type="entry name" value="PROTEIN HOS4"/>
    <property type="match status" value="1"/>
</dbReference>
<dbReference type="HOGENOM" id="CLU_239472_0_0_1"/>
<evidence type="ECO:0000256" key="1">
    <source>
        <dbReference type="ARBA" id="ARBA00022737"/>
    </source>
</evidence>
<keyword evidence="4" id="KW-1185">Reference proteome</keyword>
<evidence type="ECO:0000313" key="3">
    <source>
        <dbReference type="EMBL" id="KIW88173.1"/>
    </source>
</evidence>
<organism evidence="3 4">
    <name type="scientific">Cladophialophora bantiana (strain ATCC 10958 / CBS 173.52 / CDC B-1940 / NIH 8579)</name>
    <name type="common">Xylohypha bantiana</name>
    <dbReference type="NCBI Taxonomy" id="1442370"/>
    <lineage>
        <taxon>Eukaryota</taxon>
        <taxon>Fungi</taxon>
        <taxon>Dikarya</taxon>
        <taxon>Ascomycota</taxon>
        <taxon>Pezizomycotina</taxon>
        <taxon>Eurotiomycetes</taxon>
        <taxon>Chaetothyriomycetidae</taxon>
        <taxon>Chaetothyriales</taxon>
        <taxon>Herpotrichiellaceae</taxon>
        <taxon>Cladophialophora</taxon>
    </lineage>
</organism>
<dbReference type="PANTHER" id="PTHR24123">
    <property type="entry name" value="ANKYRIN REPEAT-CONTAINING"/>
    <property type="match status" value="1"/>
</dbReference>
<dbReference type="Proteomes" id="UP000053789">
    <property type="component" value="Unassembled WGS sequence"/>
</dbReference>
<dbReference type="InterPro" id="IPR036770">
    <property type="entry name" value="Ankyrin_rpt-contain_sf"/>
</dbReference>
<gene>
    <name evidence="3" type="ORF">Z519_11284</name>
</gene>
<evidence type="ECO:0000256" key="2">
    <source>
        <dbReference type="ARBA" id="ARBA00023043"/>
    </source>
</evidence>
<dbReference type="InterPro" id="IPR051165">
    <property type="entry name" value="Multifunctional_ANK_Repeat"/>
</dbReference>
<reference evidence="3" key="1">
    <citation type="submission" date="2015-01" db="EMBL/GenBank/DDBJ databases">
        <title>The Genome Sequence of Cladophialophora bantiana CBS 173.52.</title>
        <authorList>
            <consortium name="The Broad Institute Genomics Platform"/>
            <person name="Cuomo C."/>
            <person name="de Hoog S."/>
            <person name="Gorbushina A."/>
            <person name="Stielow B."/>
            <person name="Teixiera M."/>
            <person name="Abouelleil A."/>
            <person name="Chapman S.B."/>
            <person name="Priest M."/>
            <person name="Young S.K."/>
            <person name="Wortman J."/>
            <person name="Nusbaum C."/>
            <person name="Birren B."/>
        </authorList>
    </citation>
    <scope>NUCLEOTIDE SEQUENCE [LARGE SCALE GENOMIC DNA]</scope>
    <source>
        <strain evidence="3">CBS 173.52</strain>
    </source>
</reference>
<dbReference type="CDD" id="cd20336">
    <property type="entry name" value="Rcat_RBR"/>
    <property type="match status" value="1"/>
</dbReference>
<dbReference type="Pfam" id="PF12796">
    <property type="entry name" value="Ank_2"/>
    <property type="match status" value="1"/>
</dbReference>